<keyword evidence="7" id="KW-1185">Reference proteome</keyword>
<dbReference type="SUPFAM" id="SSF56112">
    <property type="entry name" value="Protein kinase-like (PK-like)"/>
    <property type="match status" value="2"/>
</dbReference>
<evidence type="ECO:0000256" key="1">
    <source>
        <dbReference type="ARBA" id="ARBA00022679"/>
    </source>
</evidence>
<comment type="caution">
    <text evidence="6">The sequence shown here is derived from an EMBL/GenBank/DDBJ whole genome shotgun (WGS) entry which is preliminary data.</text>
</comment>
<sequence>MHGIHNICSDCKIVSFKCQNCISKILQQDWTSGNKYIDKFIRESQLEESGVFSNFIEWISYNRLRNIKYLAHGGFSIIYKAIWLDGYIKNFQGNNVQRYRNELNNEDYEIANEKDVKLPLNENEVKGLHVALKSLNNSSNINAKKYYVKNHLKCSKLNIGSIIRIFGITQDPETSNYMLVMEFVNGGNLRSNLLIKKYNPFEKYLNLMYITRALLTLHECNLFHGDFHSGNILLDHTDSNYLSDFGLSRPVNKIVNSNEIYGVIPYMAPEILRGKPYTKAADIYSFGIIMWEFTSGVPAFHDKPHDLDLSLDICKGLRPEIVESTLPVYARLMKRCWNSDPNKRPTADELFEILSCWFAYCPKTMFFDRIPVPSDEKIIENHLLSCYMNRKIDYSAKINETLTQEELSSKFMIGEKNEINNEPILLSESLVTNLKHVPIDWTSGNKYIDKFIKEAQSNEGFFIFIEWIPYNRLRNIKYLALFKDISRKLNNKDYEIAKENDVKSPLNKDEKEGIHVALKSLNNSSNINDDFLNELKNHLKCLIIASIVRIFGVTQDPETSNYMLVMELMEEGNLRSNLLIKKYNPFEKYKNKNECNEDSFTKEIPNSVE</sequence>
<keyword evidence="2" id="KW-0547">Nucleotide-binding</keyword>
<proteinExistence type="predicted"/>
<evidence type="ECO:0000259" key="5">
    <source>
        <dbReference type="PROSITE" id="PS50011"/>
    </source>
</evidence>
<evidence type="ECO:0000256" key="2">
    <source>
        <dbReference type="ARBA" id="ARBA00022741"/>
    </source>
</evidence>
<organism evidence="6 7">
    <name type="scientific">Rhizophagus clarus</name>
    <dbReference type="NCBI Taxonomy" id="94130"/>
    <lineage>
        <taxon>Eukaryota</taxon>
        <taxon>Fungi</taxon>
        <taxon>Fungi incertae sedis</taxon>
        <taxon>Mucoromycota</taxon>
        <taxon>Glomeromycotina</taxon>
        <taxon>Glomeromycetes</taxon>
        <taxon>Glomerales</taxon>
        <taxon>Glomeraceae</taxon>
        <taxon>Rhizophagus</taxon>
    </lineage>
</organism>
<dbReference type="InterPro" id="IPR001245">
    <property type="entry name" value="Ser-Thr/Tyr_kinase_cat_dom"/>
</dbReference>
<keyword evidence="1" id="KW-0808">Transferase</keyword>
<dbReference type="GO" id="GO:0005524">
    <property type="term" value="F:ATP binding"/>
    <property type="evidence" value="ECO:0007669"/>
    <property type="project" value="UniProtKB-KW"/>
</dbReference>
<keyword evidence="3" id="KW-0418">Kinase</keyword>
<dbReference type="Gene3D" id="1.10.510.10">
    <property type="entry name" value="Transferase(Phosphotransferase) domain 1"/>
    <property type="match status" value="2"/>
</dbReference>
<protein>
    <recommendedName>
        <fullName evidence="5">Protein kinase domain-containing protein</fullName>
    </recommendedName>
</protein>
<evidence type="ECO:0000313" key="6">
    <source>
        <dbReference type="EMBL" id="GBC07972.1"/>
    </source>
</evidence>
<evidence type="ECO:0000256" key="3">
    <source>
        <dbReference type="ARBA" id="ARBA00022777"/>
    </source>
</evidence>
<evidence type="ECO:0000313" key="7">
    <source>
        <dbReference type="Proteomes" id="UP000247702"/>
    </source>
</evidence>
<dbReference type="Proteomes" id="UP000247702">
    <property type="component" value="Unassembled WGS sequence"/>
</dbReference>
<dbReference type="InterPro" id="IPR051681">
    <property type="entry name" value="Ser/Thr_Kinases-Pseudokinases"/>
</dbReference>
<feature type="domain" description="Protein kinase" evidence="5">
    <location>
        <begin position="64"/>
        <end position="358"/>
    </location>
</feature>
<dbReference type="EMBL" id="BEXD01004184">
    <property type="protein sequence ID" value="GBC07972.1"/>
    <property type="molecule type" value="Genomic_DNA"/>
</dbReference>
<dbReference type="AlphaFoldDB" id="A0A2Z6SE21"/>
<gene>
    <name evidence="6" type="ORF">RclHR1_07820007</name>
</gene>
<name>A0A2Z6SE21_9GLOM</name>
<keyword evidence="4" id="KW-0067">ATP-binding</keyword>
<reference evidence="6 7" key="1">
    <citation type="submission" date="2017-11" db="EMBL/GenBank/DDBJ databases">
        <title>The genome of Rhizophagus clarus HR1 reveals common genetic basis of auxotrophy among arbuscular mycorrhizal fungi.</title>
        <authorList>
            <person name="Kobayashi Y."/>
        </authorList>
    </citation>
    <scope>NUCLEOTIDE SEQUENCE [LARGE SCALE GENOMIC DNA]</scope>
    <source>
        <strain evidence="6 7">HR1</strain>
    </source>
</reference>
<dbReference type="InterPro" id="IPR011009">
    <property type="entry name" value="Kinase-like_dom_sf"/>
</dbReference>
<dbReference type="PANTHER" id="PTHR44329">
    <property type="entry name" value="SERINE/THREONINE-PROTEIN KINASE TNNI3K-RELATED"/>
    <property type="match status" value="1"/>
</dbReference>
<dbReference type="Pfam" id="PF07714">
    <property type="entry name" value="PK_Tyr_Ser-Thr"/>
    <property type="match status" value="2"/>
</dbReference>
<dbReference type="InterPro" id="IPR000719">
    <property type="entry name" value="Prot_kinase_dom"/>
</dbReference>
<dbReference type="PANTHER" id="PTHR44329:SF288">
    <property type="entry name" value="MITOGEN-ACTIVATED PROTEIN KINASE KINASE KINASE 20"/>
    <property type="match status" value="1"/>
</dbReference>
<dbReference type="GO" id="GO:0004674">
    <property type="term" value="F:protein serine/threonine kinase activity"/>
    <property type="evidence" value="ECO:0007669"/>
    <property type="project" value="TreeGrafter"/>
</dbReference>
<evidence type="ECO:0000256" key="4">
    <source>
        <dbReference type="ARBA" id="ARBA00022840"/>
    </source>
</evidence>
<accession>A0A2Z6SE21</accession>
<dbReference type="PROSITE" id="PS50011">
    <property type="entry name" value="PROTEIN_KINASE_DOM"/>
    <property type="match status" value="1"/>
</dbReference>